<dbReference type="InterPro" id="IPR037187">
    <property type="entry name" value="DnaK_N"/>
</dbReference>
<dbReference type="SUPFAM" id="SSF57716">
    <property type="entry name" value="Glucocorticoid receptor-like (DNA-binding domain)"/>
    <property type="match status" value="1"/>
</dbReference>
<evidence type="ECO:0000313" key="7">
    <source>
        <dbReference type="EMBL" id="UTC24523.1"/>
    </source>
</evidence>
<feature type="domain" description="Zinc finger DksA/TraR C4-type" evidence="5">
    <location>
        <begin position="113"/>
        <end position="146"/>
    </location>
</feature>
<feature type="zinc finger region" description="dksA C4-type" evidence="4">
    <location>
        <begin position="117"/>
        <end position="141"/>
    </location>
</feature>
<protein>
    <submittedName>
        <fullName evidence="7">RNA polymerase-binding protein DksA</fullName>
    </submittedName>
</protein>
<dbReference type="InterPro" id="IPR012784">
    <property type="entry name" value="DksA_RNA_pol-bd"/>
</dbReference>
<evidence type="ECO:0000259" key="6">
    <source>
        <dbReference type="Pfam" id="PF21157"/>
    </source>
</evidence>
<name>A0ABY5DIW1_9GAMM</name>
<dbReference type="EMBL" id="CP092900">
    <property type="protein sequence ID" value="UTC24523.1"/>
    <property type="molecule type" value="Genomic_DNA"/>
</dbReference>
<dbReference type="Pfam" id="PF21157">
    <property type="entry name" value="DksA_N"/>
    <property type="match status" value="1"/>
</dbReference>
<evidence type="ECO:0000256" key="1">
    <source>
        <dbReference type="ARBA" id="ARBA00022723"/>
    </source>
</evidence>
<evidence type="ECO:0000256" key="2">
    <source>
        <dbReference type="ARBA" id="ARBA00022771"/>
    </source>
</evidence>
<evidence type="ECO:0000259" key="5">
    <source>
        <dbReference type="Pfam" id="PF01258"/>
    </source>
</evidence>
<dbReference type="InterPro" id="IPR000962">
    <property type="entry name" value="Znf_DskA_TraR"/>
</dbReference>
<proteinExistence type="predicted"/>
<dbReference type="InterPro" id="IPR048489">
    <property type="entry name" value="DksA_N"/>
</dbReference>
<reference evidence="7 8" key="1">
    <citation type="journal article" date="2022" name="Nat. Microbiol.">
        <title>The microbiome of a bacterivorous marine choanoflagellate contains a resource-demanding obligate bacterial associate.</title>
        <authorList>
            <person name="Needham D.M."/>
            <person name="Poirier C."/>
            <person name="Bachy C."/>
            <person name="George E.E."/>
            <person name="Wilken S."/>
            <person name="Yung C.C.M."/>
            <person name="Limardo A.J."/>
            <person name="Morando M."/>
            <person name="Sudek L."/>
            <person name="Malmstrom R.R."/>
            <person name="Keeling P.J."/>
            <person name="Santoro A.E."/>
            <person name="Worden A.Z."/>
        </authorList>
    </citation>
    <scope>NUCLEOTIDE SEQUENCE [LARGE SCALE GENOMIC DNA]</scope>
    <source>
        <strain evidence="7 8">Comchoano-1</strain>
    </source>
</reference>
<dbReference type="RefSeq" id="WP_258568307.1">
    <property type="nucleotide sequence ID" value="NZ_CP092900.1"/>
</dbReference>
<evidence type="ECO:0000313" key="8">
    <source>
        <dbReference type="Proteomes" id="UP001055955"/>
    </source>
</evidence>
<organism evidence="7 8">
    <name type="scientific">Candidatus Comchoanobacter bicostacola</name>
    <dbReference type="NCBI Taxonomy" id="2919598"/>
    <lineage>
        <taxon>Bacteria</taxon>
        <taxon>Pseudomonadati</taxon>
        <taxon>Pseudomonadota</taxon>
        <taxon>Gammaproteobacteria</taxon>
        <taxon>Candidatus Comchoanobacterales</taxon>
        <taxon>Candidatus Comchoanobacteraceae</taxon>
        <taxon>Candidatus Comchoanobacter</taxon>
    </lineage>
</organism>
<gene>
    <name evidence="7" type="primary">dksA</name>
    <name evidence="7" type="ORF">MMH89_04740</name>
</gene>
<sequence>MLQVDHRLGSDHMVEQSEKNFLGMGNYEPSEDELYMSKEQQDHFERVLKYWLLALSKEVDSVVSSLQEELVVFDEIDRAAFEESQRMELRSSDRRRRLQSKITSALLRVKSGVYGYCKSCGAEIGLSRLEARPTADECIKCKTIAETYEQRGG</sequence>
<evidence type="ECO:0000256" key="4">
    <source>
        <dbReference type="PROSITE-ProRule" id="PRU00510"/>
    </source>
</evidence>
<dbReference type="SUPFAM" id="SSF109635">
    <property type="entry name" value="DnaK suppressor protein DksA, alpha-hairpin domain"/>
    <property type="match status" value="1"/>
</dbReference>
<feature type="domain" description="DnaK suppressor protein DksA N-terminal" evidence="6">
    <location>
        <begin position="40"/>
        <end position="109"/>
    </location>
</feature>
<keyword evidence="2" id="KW-0863">Zinc-finger</keyword>
<keyword evidence="8" id="KW-1185">Reference proteome</keyword>
<accession>A0ABY5DIW1</accession>
<evidence type="ECO:0000256" key="3">
    <source>
        <dbReference type="ARBA" id="ARBA00022833"/>
    </source>
</evidence>
<dbReference type="Pfam" id="PF01258">
    <property type="entry name" value="zf-dskA_traR"/>
    <property type="match status" value="1"/>
</dbReference>
<dbReference type="Proteomes" id="UP001055955">
    <property type="component" value="Chromosome"/>
</dbReference>
<dbReference type="PANTHER" id="PTHR33823">
    <property type="entry name" value="RNA POLYMERASE-BINDING TRANSCRIPTION FACTOR DKSA-RELATED"/>
    <property type="match status" value="1"/>
</dbReference>
<dbReference type="Gene3D" id="1.20.120.910">
    <property type="entry name" value="DksA, coiled-coil domain"/>
    <property type="match status" value="1"/>
</dbReference>
<dbReference type="NCBIfam" id="TIGR02420">
    <property type="entry name" value="dksA"/>
    <property type="match status" value="1"/>
</dbReference>
<dbReference type="PROSITE" id="PS51128">
    <property type="entry name" value="ZF_DKSA_2"/>
    <property type="match status" value="1"/>
</dbReference>
<keyword evidence="3" id="KW-0862">Zinc</keyword>
<keyword evidence="1" id="KW-0479">Metal-binding</keyword>
<dbReference type="PANTHER" id="PTHR33823:SF2">
    <property type="entry name" value="RNA POLYMERASE-BINDING TRANSCRIPTION FACTOR DKSA"/>
    <property type="match status" value="1"/>
</dbReference>